<keyword evidence="6" id="KW-1185">Reference proteome</keyword>
<dbReference type="SMART" id="SM00248">
    <property type="entry name" value="ANK"/>
    <property type="match status" value="3"/>
</dbReference>
<dbReference type="EMBL" id="UYYA01004405">
    <property type="protein sequence ID" value="VDM61668.1"/>
    <property type="molecule type" value="Genomic_DNA"/>
</dbReference>
<dbReference type="SUPFAM" id="SSF48403">
    <property type="entry name" value="Ankyrin repeat"/>
    <property type="match status" value="1"/>
</dbReference>
<dbReference type="Pfam" id="PF12796">
    <property type="entry name" value="Ank_2"/>
    <property type="match status" value="1"/>
</dbReference>
<keyword evidence="1" id="KW-0677">Repeat</keyword>
<evidence type="ECO:0000256" key="1">
    <source>
        <dbReference type="ARBA" id="ARBA00022737"/>
    </source>
</evidence>
<evidence type="ECO:0000313" key="7">
    <source>
        <dbReference type="WBParaSite" id="ACOC_0001008201-mRNA-1"/>
    </source>
</evidence>
<evidence type="ECO:0000256" key="2">
    <source>
        <dbReference type="ARBA" id="ARBA00023043"/>
    </source>
</evidence>
<sequence>MRTTLVATAMTTVMWRLPLKTMSVIMFVVFTYGMTMKKGAIQLRGPCLSAIRTEKTSKVLRKLKEVNESSDSSSDCRGPRSEHLAWLKACRKGDLTGCKKLLDLHPNLVYYVPPLHLNFSGVHIATLGKHYDLLRLLKNEGANFDATTRSGYTPLHLAAQNQDREMVRVLIEEYGVDTTIHDLLGYTYEYYADWLCYPEYDDMPHPLIYFEQALQSSLKTEWQQPLHSNNGRISEMQCLCFPAKVAYNCGTRLVSLNVVALWMRCQMWVRPYVDAGVGELACALALFIVDGVNENITSKGYRSPLGTTIIVCTCVQVVCVSVQALTREIAKEAAVRAVTCVLQIA</sequence>
<gene>
    <name evidence="5" type="ORF">ACOC_LOCUS10083</name>
</gene>
<evidence type="ECO:0000256" key="4">
    <source>
        <dbReference type="SAM" id="Phobius"/>
    </source>
</evidence>
<dbReference type="Proteomes" id="UP000267027">
    <property type="component" value="Unassembled WGS sequence"/>
</dbReference>
<keyword evidence="2 3" id="KW-0040">ANK repeat</keyword>
<dbReference type="OrthoDB" id="194358at2759"/>
<dbReference type="STRING" id="334426.A0A0R3PVL4"/>
<protein>
    <submittedName>
        <fullName evidence="7">ANK_REP_REGION domain-containing protein</fullName>
    </submittedName>
</protein>
<evidence type="ECO:0000313" key="6">
    <source>
        <dbReference type="Proteomes" id="UP000267027"/>
    </source>
</evidence>
<dbReference type="GO" id="GO:0004842">
    <property type="term" value="F:ubiquitin-protein transferase activity"/>
    <property type="evidence" value="ECO:0007669"/>
    <property type="project" value="TreeGrafter"/>
</dbReference>
<reference evidence="5 6" key="2">
    <citation type="submission" date="2018-11" db="EMBL/GenBank/DDBJ databases">
        <authorList>
            <consortium name="Pathogen Informatics"/>
        </authorList>
    </citation>
    <scope>NUCLEOTIDE SEQUENCE [LARGE SCALE GENOMIC DNA]</scope>
    <source>
        <strain evidence="5 6">Costa Rica</strain>
    </source>
</reference>
<dbReference type="PANTHER" id="PTHR24171:SF8">
    <property type="entry name" value="BRCA1-ASSOCIATED RING DOMAIN PROTEIN 1"/>
    <property type="match status" value="1"/>
</dbReference>
<organism evidence="7">
    <name type="scientific">Angiostrongylus costaricensis</name>
    <name type="common">Nematode worm</name>
    <dbReference type="NCBI Taxonomy" id="334426"/>
    <lineage>
        <taxon>Eukaryota</taxon>
        <taxon>Metazoa</taxon>
        <taxon>Ecdysozoa</taxon>
        <taxon>Nematoda</taxon>
        <taxon>Chromadorea</taxon>
        <taxon>Rhabditida</taxon>
        <taxon>Rhabditina</taxon>
        <taxon>Rhabditomorpha</taxon>
        <taxon>Strongyloidea</taxon>
        <taxon>Metastrongylidae</taxon>
        <taxon>Angiostrongylus</taxon>
    </lineage>
</organism>
<dbReference type="PROSITE" id="PS50088">
    <property type="entry name" value="ANK_REPEAT"/>
    <property type="match status" value="1"/>
</dbReference>
<evidence type="ECO:0000313" key="5">
    <source>
        <dbReference type="EMBL" id="VDM61668.1"/>
    </source>
</evidence>
<accession>A0A0R3PVL4</accession>
<keyword evidence="4" id="KW-0472">Membrane</keyword>
<dbReference type="InterPro" id="IPR036770">
    <property type="entry name" value="Ankyrin_rpt-contain_sf"/>
</dbReference>
<dbReference type="InterPro" id="IPR002110">
    <property type="entry name" value="Ankyrin_rpt"/>
</dbReference>
<feature type="repeat" description="ANK" evidence="3">
    <location>
        <begin position="150"/>
        <end position="172"/>
    </location>
</feature>
<dbReference type="AlphaFoldDB" id="A0A0R3PVL4"/>
<dbReference type="Gene3D" id="1.25.40.20">
    <property type="entry name" value="Ankyrin repeat-containing domain"/>
    <property type="match status" value="1"/>
</dbReference>
<dbReference type="WBParaSite" id="ACOC_0001008201-mRNA-1">
    <property type="protein sequence ID" value="ACOC_0001008201-mRNA-1"/>
    <property type="gene ID" value="ACOC_0001008201"/>
</dbReference>
<dbReference type="PANTHER" id="PTHR24171">
    <property type="entry name" value="ANKYRIN REPEAT DOMAIN-CONTAINING PROTEIN 39-RELATED"/>
    <property type="match status" value="1"/>
</dbReference>
<name>A0A0R3PVL4_ANGCS</name>
<feature type="transmembrane region" description="Helical" evidence="4">
    <location>
        <begin position="15"/>
        <end position="34"/>
    </location>
</feature>
<evidence type="ECO:0000256" key="3">
    <source>
        <dbReference type="PROSITE-ProRule" id="PRU00023"/>
    </source>
</evidence>
<dbReference type="GO" id="GO:0085020">
    <property type="term" value="P:protein K6-linked ubiquitination"/>
    <property type="evidence" value="ECO:0007669"/>
    <property type="project" value="TreeGrafter"/>
</dbReference>
<dbReference type="GO" id="GO:0031436">
    <property type="term" value="C:BRCA1-BARD1 complex"/>
    <property type="evidence" value="ECO:0007669"/>
    <property type="project" value="TreeGrafter"/>
</dbReference>
<keyword evidence="4" id="KW-1133">Transmembrane helix</keyword>
<dbReference type="GO" id="GO:0070531">
    <property type="term" value="C:BRCA1-A complex"/>
    <property type="evidence" value="ECO:0007669"/>
    <property type="project" value="TreeGrafter"/>
</dbReference>
<keyword evidence="4" id="KW-0812">Transmembrane</keyword>
<proteinExistence type="predicted"/>
<dbReference type="PROSITE" id="PS50297">
    <property type="entry name" value="ANK_REP_REGION"/>
    <property type="match status" value="1"/>
</dbReference>
<reference evidence="7" key="1">
    <citation type="submission" date="2017-02" db="UniProtKB">
        <authorList>
            <consortium name="WormBaseParasite"/>
        </authorList>
    </citation>
    <scope>IDENTIFICATION</scope>
</reference>